<evidence type="ECO:0000256" key="7">
    <source>
        <dbReference type="ARBA" id="ARBA00023002"/>
    </source>
</evidence>
<dbReference type="PRINTS" id="PR00368">
    <property type="entry name" value="FADPNR"/>
</dbReference>
<evidence type="ECO:0000256" key="6">
    <source>
        <dbReference type="ARBA" id="ARBA00022723"/>
    </source>
</evidence>
<dbReference type="EMBL" id="SHKX01000012">
    <property type="protein sequence ID" value="RZU45164.1"/>
    <property type="molecule type" value="Genomic_DNA"/>
</dbReference>
<dbReference type="GO" id="GO:0010181">
    <property type="term" value="F:FMN binding"/>
    <property type="evidence" value="ECO:0007669"/>
    <property type="project" value="InterPro"/>
</dbReference>
<dbReference type="FunFam" id="3.50.50.60:FF:000113">
    <property type="entry name" value="NADPH-dependent 2,4-dienoyl-CoA reductase"/>
    <property type="match status" value="1"/>
</dbReference>
<evidence type="ECO:0000256" key="1">
    <source>
        <dbReference type="ARBA" id="ARBA00001917"/>
    </source>
</evidence>
<dbReference type="Pfam" id="PF07992">
    <property type="entry name" value="Pyr_redox_2"/>
    <property type="match status" value="1"/>
</dbReference>
<dbReference type="InterPro" id="IPR036188">
    <property type="entry name" value="FAD/NAD-bd_sf"/>
</dbReference>
<keyword evidence="6" id="KW-0479">Metal-binding</keyword>
<evidence type="ECO:0000313" key="13">
    <source>
        <dbReference type="Proteomes" id="UP000292423"/>
    </source>
</evidence>
<dbReference type="Gene3D" id="3.40.50.720">
    <property type="entry name" value="NAD(P)-binding Rossmann-like Domain"/>
    <property type="match status" value="1"/>
</dbReference>
<dbReference type="AlphaFoldDB" id="A0A4Q7Z576"/>
<protein>
    <submittedName>
        <fullName evidence="12">2,4-dienoyl-CoA reductase (NADPH2)</fullName>
    </submittedName>
</protein>
<evidence type="ECO:0000256" key="8">
    <source>
        <dbReference type="ARBA" id="ARBA00023004"/>
    </source>
</evidence>
<feature type="domain" description="NADH:flavin oxidoreductase/NADH oxidase N-terminal" evidence="10">
    <location>
        <begin position="7"/>
        <end position="328"/>
    </location>
</feature>
<dbReference type="PANTHER" id="PTHR42917:SF2">
    <property type="entry name" value="2,4-DIENOYL-COA REDUCTASE [(2E)-ENOYL-COA-PRODUCING]"/>
    <property type="match status" value="1"/>
</dbReference>
<comment type="cofactor">
    <cofactor evidence="2">
        <name>[4Fe-4S] cluster</name>
        <dbReference type="ChEBI" id="CHEBI:49883"/>
    </cofactor>
</comment>
<sequence length="672" mass="73304">MSQFPHLLQPLDLGFVTLPNRVIMGSMHTGLEEFPPERQAAFFARRAEGGVGLIITGGIGVSELGVLGPGMCKMTNEDEAKKHSVITRAVHDAGGRICMQTLHAGRQSYHPMNVSPSGKPSPIYPFPPQKMTAEMIESELESWVNSAALAQHAGYDGIEIMGSEGYLINQFLTTRGNERDDEWGGDFQRRMRFPLELIRGIRARVGEKFILVYRLSMLDLVPDGQTFDEVITLAQEVEKAGVNIINTGIGWHEAKIPTIATMVPRGAFTWVTRKVKEAVNIPVSASNRINMPSHAEDIIARGDADMISMARPMLADPDWVKKAAANHEEEVNTCIGCNQACLDHTFQLLQSTCLVNPQACYEDQLIYVKTDKPKNIAVIGAGPAGLSFATVAAERGHQVTLFDADTKIGGQFNIAKQVPGKEEFNETLRYFGAMLTKHGVKLALGKRVGADDVKDFDEVVLATGIIPRKLDIPGLDHPKVMSYLDVLRDKKPVGKRVAIVGAGGIGMDTAEYLVHDHSHVPSSLDIREFCKEWGIDMNLVARSGIEGIQSSVSPSPHQVWLLQRKAKKIIGPGKTTGWIHREALLKKQVQMVTGVEYRKIDDEGLHIRVNGEDRVLPADSIVICAGQEPQRELQAALAGMGKTVHLIGGADVAAELDAKRAIGQGARLAATV</sequence>
<dbReference type="InterPro" id="IPR001155">
    <property type="entry name" value="OxRdtase_FMN_N"/>
</dbReference>
<evidence type="ECO:0000313" key="12">
    <source>
        <dbReference type="EMBL" id="RZU45164.1"/>
    </source>
</evidence>
<dbReference type="PRINTS" id="PR00411">
    <property type="entry name" value="PNDRDTASEI"/>
</dbReference>
<dbReference type="OrthoDB" id="8523426at2"/>
<evidence type="ECO:0000256" key="2">
    <source>
        <dbReference type="ARBA" id="ARBA00001966"/>
    </source>
</evidence>
<dbReference type="GO" id="GO:0046872">
    <property type="term" value="F:metal ion binding"/>
    <property type="evidence" value="ECO:0007669"/>
    <property type="project" value="UniProtKB-KW"/>
</dbReference>
<dbReference type="InterPro" id="IPR023753">
    <property type="entry name" value="FAD/NAD-binding_dom"/>
</dbReference>
<feature type="domain" description="FAD/NAD(P)-binding" evidence="11">
    <location>
        <begin position="375"/>
        <end position="634"/>
    </location>
</feature>
<dbReference type="RefSeq" id="WP_130413241.1">
    <property type="nucleotide sequence ID" value="NZ_SHKX01000012.1"/>
</dbReference>
<dbReference type="PANTHER" id="PTHR42917">
    <property type="entry name" value="2,4-DIENOYL-COA REDUCTASE"/>
    <property type="match status" value="1"/>
</dbReference>
<dbReference type="InterPro" id="IPR051793">
    <property type="entry name" value="NADH:flavin_oxidoreductase"/>
</dbReference>
<evidence type="ECO:0000259" key="10">
    <source>
        <dbReference type="Pfam" id="PF00724"/>
    </source>
</evidence>
<evidence type="ECO:0000259" key="11">
    <source>
        <dbReference type="Pfam" id="PF07992"/>
    </source>
</evidence>
<keyword evidence="4" id="KW-0285">Flavoprotein</keyword>
<dbReference type="Gene3D" id="3.50.50.60">
    <property type="entry name" value="FAD/NAD(P)-binding domain"/>
    <property type="match status" value="1"/>
</dbReference>
<keyword evidence="5" id="KW-0288">FMN</keyword>
<dbReference type="Proteomes" id="UP000292423">
    <property type="component" value="Unassembled WGS sequence"/>
</dbReference>
<dbReference type="GO" id="GO:0016491">
    <property type="term" value="F:oxidoreductase activity"/>
    <property type="evidence" value="ECO:0007669"/>
    <property type="project" value="UniProtKB-KW"/>
</dbReference>
<keyword evidence="9" id="KW-0411">Iron-sulfur</keyword>
<comment type="cofactor">
    <cofactor evidence="1">
        <name>FMN</name>
        <dbReference type="ChEBI" id="CHEBI:58210"/>
    </cofactor>
</comment>
<keyword evidence="7" id="KW-0560">Oxidoreductase</keyword>
<evidence type="ECO:0000256" key="5">
    <source>
        <dbReference type="ARBA" id="ARBA00022643"/>
    </source>
</evidence>
<name>A0A4Q7Z576_9GAMM</name>
<keyword evidence="13" id="KW-1185">Reference proteome</keyword>
<dbReference type="Gene3D" id="3.20.20.70">
    <property type="entry name" value="Aldolase class I"/>
    <property type="match status" value="1"/>
</dbReference>
<evidence type="ECO:0000256" key="3">
    <source>
        <dbReference type="ARBA" id="ARBA00011048"/>
    </source>
</evidence>
<dbReference type="CDD" id="cd02930">
    <property type="entry name" value="DCR_FMN"/>
    <property type="match status" value="1"/>
</dbReference>
<comment type="caution">
    <text evidence="12">The sequence shown here is derived from an EMBL/GenBank/DDBJ whole genome shotgun (WGS) entry which is preliminary data.</text>
</comment>
<dbReference type="InterPro" id="IPR013785">
    <property type="entry name" value="Aldolase_TIM"/>
</dbReference>
<keyword evidence="8" id="KW-0408">Iron</keyword>
<organism evidence="12 13">
    <name type="scientific">Fluviicoccus keumensis</name>
    <dbReference type="NCBI Taxonomy" id="1435465"/>
    <lineage>
        <taxon>Bacteria</taxon>
        <taxon>Pseudomonadati</taxon>
        <taxon>Pseudomonadota</taxon>
        <taxon>Gammaproteobacteria</taxon>
        <taxon>Moraxellales</taxon>
        <taxon>Moraxellaceae</taxon>
        <taxon>Fluviicoccus</taxon>
    </lineage>
</organism>
<evidence type="ECO:0000256" key="9">
    <source>
        <dbReference type="ARBA" id="ARBA00023014"/>
    </source>
</evidence>
<dbReference type="GO" id="GO:0051536">
    <property type="term" value="F:iron-sulfur cluster binding"/>
    <property type="evidence" value="ECO:0007669"/>
    <property type="project" value="UniProtKB-KW"/>
</dbReference>
<gene>
    <name evidence="12" type="ORF">EV700_1977</name>
</gene>
<dbReference type="SUPFAM" id="SSF51395">
    <property type="entry name" value="FMN-linked oxidoreductases"/>
    <property type="match status" value="1"/>
</dbReference>
<evidence type="ECO:0000256" key="4">
    <source>
        <dbReference type="ARBA" id="ARBA00022630"/>
    </source>
</evidence>
<accession>A0A4Q7Z576</accession>
<comment type="similarity">
    <text evidence="3">In the N-terminal section; belongs to the NADH:flavin oxidoreductase/NADH oxidase family.</text>
</comment>
<dbReference type="Pfam" id="PF00724">
    <property type="entry name" value="Oxidored_FMN"/>
    <property type="match status" value="1"/>
</dbReference>
<proteinExistence type="inferred from homology"/>
<dbReference type="SUPFAM" id="SSF51905">
    <property type="entry name" value="FAD/NAD(P)-binding domain"/>
    <property type="match status" value="1"/>
</dbReference>
<reference evidence="12 13" key="1">
    <citation type="submission" date="2019-02" db="EMBL/GenBank/DDBJ databases">
        <title>Genomic Encyclopedia of Type Strains, Phase IV (KMG-IV): sequencing the most valuable type-strain genomes for metagenomic binning, comparative biology and taxonomic classification.</title>
        <authorList>
            <person name="Goeker M."/>
        </authorList>
    </citation>
    <scope>NUCLEOTIDE SEQUENCE [LARGE SCALE GENOMIC DNA]</scope>
    <source>
        <strain evidence="12 13">DSM 105135</strain>
    </source>
</reference>